<sequence length="164" mass="18006">MQFAIIFALTVLSTISPSLARFVLPASLFVNSSNLAVSGSGIYGKHSGAGIDYLYLGDKSYNSSQLLMTDGTQLYTNRTGYAKYFNVDDHYAKLTVSGPNSKNIEFDYYDDKHYLTVGGEMGGFFACKNTSDPYNYSLSEFELMYYPTGGEGSACIPVNVYKAQ</sequence>
<reference evidence="1" key="1">
    <citation type="submission" date="2023-04" db="EMBL/GenBank/DDBJ databases">
        <title>Ambrosiozyma monospora NBRC 10751.</title>
        <authorList>
            <person name="Ichikawa N."/>
            <person name="Sato H."/>
            <person name="Tonouchi N."/>
        </authorList>
    </citation>
    <scope>NUCLEOTIDE SEQUENCE</scope>
    <source>
        <strain evidence="1">NBRC 10751</strain>
    </source>
</reference>
<accession>A0ACB5U0K8</accession>
<evidence type="ECO:0000313" key="2">
    <source>
        <dbReference type="Proteomes" id="UP001165064"/>
    </source>
</evidence>
<proteinExistence type="predicted"/>
<keyword evidence="2" id="KW-1185">Reference proteome</keyword>
<gene>
    <name evidence="1" type="ORF">Amon02_001030300</name>
</gene>
<comment type="caution">
    <text evidence="1">The sequence shown here is derived from an EMBL/GenBank/DDBJ whole genome shotgun (WGS) entry which is preliminary data.</text>
</comment>
<dbReference type="EMBL" id="BSXS01010204">
    <property type="protein sequence ID" value="GME97684.1"/>
    <property type="molecule type" value="Genomic_DNA"/>
</dbReference>
<evidence type="ECO:0000313" key="1">
    <source>
        <dbReference type="EMBL" id="GME97684.1"/>
    </source>
</evidence>
<protein>
    <submittedName>
        <fullName evidence="1">Unnamed protein product</fullName>
    </submittedName>
</protein>
<name>A0ACB5U0K8_AMBMO</name>
<organism evidence="1 2">
    <name type="scientific">Ambrosiozyma monospora</name>
    <name type="common">Yeast</name>
    <name type="synonym">Endomycopsis monosporus</name>
    <dbReference type="NCBI Taxonomy" id="43982"/>
    <lineage>
        <taxon>Eukaryota</taxon>
        <taxon>Fungi</taxon>
        <taxon>Dikarya</taxon>
        <taxon>Ascomycota</taxon>
        <taxon>Saccharomycotina</taxon>
        <taxon>Pichiomycetes</taxon>
        <taxon>Pichiales</taxon>
        <taxon>Pichiaceae</taxon>
        <taxon>Ambrosiozyma</taxon>
    </lineage>
</organism>
<dbReference type="Proteomes" id="UP001165064">
    <property type="component" value="Unassembled WGS sequence"/>
</dbReference>